<dbReference type="GO" id="GO:0005524">
    <property type="term" value="F:ATP binding"/>
    <property type="evidence" value="ECO:0007669"/>
    <property type="project" value="UniProtKB-KW"/>
</dbReference>
<dbReference type="SUPFAM" id="SSF52540">
    <property type="entry name" value="P-loop containing nucleoside triphosphate hydrolases"/>
    <property type="match status" value="1"/>
</dbReference>
<dbReference type="Pfam" id="PF25601">
    <property type="entry name" value="AAA_lid_14"/>
    <property type="match status" value="1"/>
</dbReference>
<dbReference type="InterPro" id="IPR009057">
    <property type="entry name" value="Homeodomain-like_sf"/>
</dbReference>
<dbReference type="InterPro" id="IPR003593">
    <property type="entry name" value="AAA+_ATPase"/>
</dbReference>
<dbReference type="EMBL" id="FNEC01000001">
    <property type="protein sequence ID" value="SDH93140.1"/>
    <property type="molecule type" value="Genomic_DNA"/>
</dbReference>
<dbReference type="GO" id="GO:0043565">
    <property type="term" value="F:sequence-specific DNA binding"/>
    <property type="evidence" value="ECO:0007669"/>
    <property type="project" value="InterPro"/>
</dbReference>
<keyword evidence="11" id="KW-1185">Reference proteome</keyword>
<evidence type="ECO:0000259" key="7">
    <source>
        <dbReference type="PROSITE" id="PS50045"/>
    </source>
</evidence>
<protein>
    <submittedName>
        <fullName evidence="9">Arginine utilization regulatory protein</fullName>
    </submittedName>
</protein>
<dbReference type="Gene3D" id="1.10.10.60">
    <property type="entry name" value="Homeodomain-like"/>
    <property type="match status" value="1"/>
</dbReference>
<keyword evidence="1" id="KW-0547">Nucleotide-binding</keyword>
<evidence type="ECO:0000256" key="1">
    <source>
        <dbReference type="ARBA" id="ARBA00022741"/>
    </source>
</evidence>
<dbReference type="Gene3D" id="1.10.8.60">
    <property type="match status" value="1"/>
</dbReference>
<evidence type="ECO:0000256" key="5">
    <source>
        <dbReference type="ARBA" id="ARBA00023125"/>
    </source>
</evidence>
<evidence type="ECO:0000313" key="9">
    <source>
        <dbReference type="EMBL" id="SDH93140.1"/>
    </source>
</evidence>
<keyword evidence="3" id="KW-0067">ATP-binding</keyword>
<evidence type="ECO:0000256" key="4">
    <source>
        <dbReference type="ARBA" id="ARBA00023015"/>
    </source>
</evidence>
<dbReference type="FunFam" id="3.40.50.300:FF:000006">
    <property type="entry name" value="DNA-binding transcriptional regulator NtrC"/>
    <property type="match status" value="1"/>
</dbReference>
<proteinExistence type="predicted"/>
<evidence type="ECO:0000256" key="6">
    <source>
        <dbReference type="ARBA" id="ARBA00023163"/>
    </source>
</evidence>
<evidence type="ECO:0000313" key="11">
    <source>
        <dbReference type="Proteomes" id="UP000198309"/>
    </source>
</evidence>
<dbReference type="InterPro" id="IPR013656">
    <property type="entry name" value="PAS_4"/>
</dbReference>
<feature type="domain" description="Sigma-54 factor interaction" evidence="7">
    <location>
        <begin position="146"/>
        <end position="374"/>
    </location>
</feature>
<evidence type="ECO:0000256" key="3">
    <source>
        <dbReference type="ARBA" id="ARBA00022840"/>
    </source>
</evidence>
<dbReference type="PANTHER" id="PTHR32071">
    <property type="entry name" value="TRANSCRIPTIONAL REGULATORY PROTEIN"/>
    <property type="match status" value="1"/>
</dbReference>
<dbReference type="GO" id="GO:0016301">
    <property type="term" value="F:kinase activity"/>
    <property type="evidence" value="ECO:0007669"/>
    <property type="project" value="UniProtKB-KW"/>
</dbReference>
<reference evidence="10 11" key="2">
    <citation type="submission" date="2017-06" db="EMBL/GenBank/DDBJ databases">
        <authorList>
            <person name="Varghese N."/>
            <person name="Submissions S."/>
        </authorList>
    </citation>
    <scope>NUCLEOTIDE SEQUENCE [LARGE SCALE GENOMIC DNA]</scope>
    <source>
        <strain evidence="10 11">RLD-1</strain>
    </source>
</reference>
<evidence type="ECO:0000313" key="12">
    <source>
        <dbReference type="Proteomes" id="UP000199693"/>
    </source>
</evidence>
<dbReference type="EMBL" id="FZPC01000012">
    <property type="protein sequence ID" value="SNT05252.1"/>
    <property type="molecule type" value="Genomic_DNA"/>
</dbReference>
<dbReference type="PROSITE" id="PS00675">
    <property type="entry name" value="SIGMA54_INTERACT_1"/>
    <property type="match status" value="1"/>
</dbReference>
<dbReference type="SUPFAM" id="SSF46689">
    <property type="entry name" value="Homeodomain-like"/>
    <property type="match status" value="1"/>
</dbReference>
<evidence type="ECO:0000313" key="10">
    <source>
        <dbReference type="EMBL" id="SNT05252.1"/>
    </source>
</evidence>
<keyword evidence="5" id="KW-0238">DNA-binding</keyword>
<dbReference type="PROSITE" id="PS50045">
    <property type="entry name" value="SIGMA54_INTERACT_4"/>
    <property type="match status" value="1"/>
</dbReference>
<keyword evidence="6" id="KW-0804">Transcription</keyword>
<dbReference type="InterPro" id="IPR025662">
    <property type="entry name" value="Sigma_54_int_dom_ATP-bd_1"/>
</dbReference>
<dbReference type="InterPro" id="IPR027417">
    <property type="entry name" value="P-loop_NTPase"/>
</dbReference>
<dbReference type="AlphaFoldDB" id="A0A239JI47"/>
<sequence>MAIVENATVPAEKDELRWLVDSLAPIFDGLRQPVTVVDTQGRFVYYNRASGLLDGLDPRQALGMHVLQSAPWLPAGQSTLLRCLAQGRPSIDTLQAYVGAGGELLQYRHRAIPLHGREGQLLGAMEVGEVVAEGADADGEPDCPPILSVTPGLLRQLQRLDIFAATDLPLLIHGETGTGKELFARRAHALSPRRGGPMIALNCAAIPETLLESTLFGTTRGAFTGAENRKGMFALAEGGTLFLDEINSMPMALQSKLLRVLQDGSYLPLGGLRPMQADVRLIAASNQAPRQAIAEGRLREDLYYRLEVGSLSIPPLRERPADVELLARAFVRRDARSLNPQVTALGPRALARLQACAWPGNVRQLENVIRRSLLLHGQAGAVLDEVVFADEAPEDVAASATADDAAPAMGLRERLAEHERELIEEALRRARGNLSQAAASLRIPRTTLLGRLQRLAAQHPPAGDAPA</sequence>
<dbReference type="InterPro" id="IPR000014">
    <property type="entry name" value="PAS"/>
</dbReference>
<evidence type="ECO:0000259" key="8">
    <source>
        <dbReference type="PROSITE" id="PS50112"/>
    </source>
</evidence>
<dbReference type="InterPro" id="IPR025943">
    <property type="entry name" value="Sigma_54_int_dom_ATP-bd_2"/>
</dbReference>
<keyword evidence="2" id="KW-0418">Kinase</keyword>
<name>A0A239JI47_9PSED</name>
<organism evidence="9 12">
    <name type="scientific">Pseudomonas delhiensis</name>
    <dbReference type="NCBI Taxonomy" id="366289"/>
    <lineage>
        <taxon>Bacteria</taxon>
        <taxon>Pseudomonadati</taxon>
        <taxon>Pseudomonadota</taxon>
        <taxon>Gammaproteobacteria</taxon>
        <taxon>Pseudomonadales</taxon>
        <taxon>Pseudomonadaceae</taxon>
        <taxon>Pseudomonas</taxon>
    </lineage>
</organism>
<dbReference type="Pfam" id="PF08448">
    <property type="entry name" value="PAS_4"/>
    <property type="match status" value="1"/>
</dbReference>
<dbReference type="SMART" id="SM00382">
    <property type="entry name" value="AAA"/>
    <property type="match status" value="1"/>
</dbReference>
<gene>
    <name evidence="9" type="ORF">SAMN05216189_100126</name>
    <name evidence="10" type="ORF">SAMN06295949_112150</name>
</gene>
<evidence type="ECO:0000256" key="2">
    <source>
        <dbReference type="ARBA" id="ARBA00022777"/>
    </source>
</evidence>
<dbReference type="PROSITE" id="PS00676">
    <property type="entry name" value="SIGMA54_INTERACT_2"/>
    <property type="match status" value="1"/>
</dbReference>
<dbReference type="InterPro" id="IPR025944">
    <property type="entry name" value="Sigma_54_int_dom_CS"/>
</dbReference>
<dbReference type="Pfam" id="PF02954">
    <property type="entry name" value="HTH_8"/>
    <property type="match status" value="1"/>
</dbReference>
<dbReference type="GO" id="GO:0006355">
    <property type="term" value="P:regulation of DNA-templated transcription"/>
    <property type="evidence" value="ECO:0007669"/>
    <property type="project" value="InterPro"/>
</dbReference>
<dbReference type="PROSITE" id="PS00688">
    <property type="entry name" value="SIGMA54_INTERACT_3"/>
    <property type="match status" value="1"/>
</dbReference>
<accession>A0A239JI47</accession>
<dbReference type="RefSeq" id="WP_089391875.1">
    <property type="nucleotide sequence ID" value="NZ_FNEC01000001.1"/>
</dbReference>
<dbReference type="Gene3D" id="3.30.450.20">
    <property type="entry name" value="PAS domain"/>
    <property type="match status" value="1"/>
</dbReference>
<feature type="domain" description="PAS" evidence="8">
    <location>
        <begin position="19"/>
        <end position="67"/>
    </location>
</feature>
<dbReference type="CDD" id="cd00130">
    <property type="entry name" value="PAS"/>
    <property type="match status" value="1"/>
</dbReference>
<dbReference type="InterPro" id="IPR002078">
    <property type="entry name" value="Sigma_54_int"/>
</dbReference>
<dbReference type="SUPFAM" id="SSF55785">
    <property type="entry name" value="PYP-like sensor domain (PAS domain)"/>
    <property type="match status" value="1"/>
</dbReference>
<dbReference type="Proteomes" id="UP000198309">
    <property type="component" value="Unassembled WGS sequence"/>
</dbReference>
<dbReference type="InterPro" id="IPR035965">
    <property type="entry name" value="PAS-like_dom_sf"/>
</dbReference>
<keyword evidence="4" id="KW-0805">Transcription regulation</keyword>
<dbReference type="InterPro" id="IPR002197">
    <property type="entry name" value="HTH_Fis"/>
</dbReference>
<dbReference type="Proteomes" id="UP000199693">
    <property type="component" value="Unassembled WGS sequence"/>
</dbReference>
<dbReference type="PANTHER" id="PTHR32071:SF112">
    <property type="entry name" value="REGULATORY PROTEIN"/>
    <property type="match status" value="1"/>
</dbReference>
<dbReference type="Pfam" id="PF00158">
    <property type="entry name" value="Sigma54_activat"/>
    <property type="match status" value="1"/>
</dbReference>
<dbReference type="PROSITE" id="PS50112">
    <property type="entry name" value="PAS"/>
    <property type="match status" value="1"/>
</dbReference>
<reference evidence="9 12" key="1">
    <citation type="submission" date="2016-10" db="EMBL/GenBank/DDBJ databases">
        <authorList>
            <person name="de Groot N.N."/>
        </authorList>
    </citation>
    <scope>NUCLEOTIDE SEQUENCE [LARGE SCALE GENOMIC DNA]</scope>
    <source>
        <strain evidence="9 12">CCM 7361</strain>
    </source>
</reference>
<keyword evidence="2" id="KW-0808">Transferase</keyword>
<dbReference type="CDD" id="cd00009">
    <property type="entry name" value="AAA"/>
    <property type="match status" value="1"/>
</dbReference>
<dbReference type="PRINTS" id="PR01590">
    <property type="entry name" value="HTHFIS"/>
</dbReference>
<dbReference type="InterPro" id="IPR058031">
    <property type="entry name" value="AAA_lid_NorR"/>
</dbReference>
<dbReference type="Gene3D" id="3.40.50.300">
    <property type="entry name" value="P-loop containing nucleotide triphosphate hydrolases"/>
    <property type="match status" value="1"/>
</dbReference>